<dbReference type="Pfam" id="PF06719">
    <property type="entry name" value="AraC_N"/>
    <property type="match status" value="1"/>
</dbReference>
<feature type="compositionally biased region" description="Polar residues" evidence="3">
    <location>
        <begin position="301"/>
        <end position="310"/>
    </location>
</feature>
<dbReference type="Pfam" id="PF12833">
    <property type="entry name" value="HTH_18"/>
    <property type="match status" value="1"/>
</dbReference>
<evidence type="ECO:0000313" key="5">
    <source>
        <dbReference type="EMBL" id="MBX7483898.1"/>
    </source>
</evidence>
<dbReference type="PROSITE" id="PS01124">
    <property type="entry name" value="HTH_ARAC_FAMILY_2"/>
    <property type="match status" value="1"/>
</dbReference>
<sequence length="310" mass="34032">MNDAAMHTDAAAIVATARKVVAGDATVETDIPRLILHQSLAPSEPVPAFYKPSFCAIVQGAKAVRSGAGDIAYGAGQYLIAGFDVPVVGLITDASEQEPYICVQLLFDRQILREMREQMPPRAPIQAIGIAQTPPDLMNALARFVGLLDDPASATHLAPLYEREILYRLLTGPYGAQLRKFAYEDERAAPVERAITYLHRTFRQPFDLDELLSIAVRSQSSLYRDFKDATGLSPVQFRTRLRLEEARSIMLSAPVGAAEAGFAVGYESPSQFSRDYRRLYGRPPSEDIARTKDTESGKYQADTTSALSNC</sequence>
<comment type="caution">
    <text evidence="5">The sequence shown here is derived from an EMBL/GenBank/DDBJ whole genome shotgun (WGS) entry which is preliminary data.</text>
</comment>
<evidence type="ECO:0000313" key="6">
    <source>
        <dbReference type="Proteomes" id="UP000755104"/>
    </source>
</evidence>
<dbReference type="Proteomes" id="UP000755104">
    <property type="component" value="Unassembled WGS sequence"/>
</dbReference>
<dbReference type="InterPro" id="IPR018060">
    <property type="entry name" value="HTH_AraC"/>
</dbReference>
<accession>A0ABS7JDZ0</accession>
<name>A0ABS7JDZ0_9SPHN</name>
<feature type="region of interest" description="Disordered" evidence="3">
    <location>
        <begin position="281"/>
        <end position="310"/>
    </location>
</feature>
<dbReference type="InterPro" id="IPR009057">
    <property type="entry name" value="Homeodomain-like_sf"/>
</dbReference>
<keyword evidence="6" id="KW-1185">Reference proteome</keyword>
<keyword evidence="2" id="KW-0804">Transcription</keyword>
<dbReference type="Gene3D" id="1.10.10.60">
    <property type="entry name" value="Homeodomain-like"/>
    <property type="match status" value="1"/>
</dbReference>
<dbReference type="SMART" id="SM00342">
    <property type="entry name" value="HTH_ARAC"/>
    <property type="match status" value="1"/>
</dbReference>
<dbReference type="PANTHER" id="PTHR43436:SF1">
    <property type="entry name" value="TRANSCRIPTIONAL REGULATORY PROTEIN"/>
    <property type="match status" value="1"/>
</dbReference>
<dbReference type="RefSeq" id="WP_221560306.1">
    <property type="nucleotide sequence ID" value="NZ_JAIGNO010000015.1"/>
</dbReference>
<feature type="domain" description="HTH araC/xylS-type" evidence="4">
    <location>
        <begin position="192"/>
        <end position="290"/>
    </location>
</feature>
<reference evidence="5 6" key="1">
    <citation type="submission" date="2021-08" db="EMBL/GenBank/DDBJ databases">
        <title>Comparative Genomics Analysis of the Genus Qipengyuania Reveals Extensive Genetic Diversity and Metabolic Versatility, Including the Description of Fifteen Novel Species.</title>
        <authorList>
            <person name="Liu Y."/>
        </authorList>
    </citation>
    <scope>NUCLEOTIDE SEQUENCE [LARGE SCALE GENOMIC DNA]</scope>
    <source>
        <strain evidence="5 6">6D47A</strain>
    </source>
</reference>
<dbReference type="InterPro" id="IPR009594">
    <property type="entry name" value="Tscrpt_reg_HTH_AraC_N"/>
</dbReference>
<dbReference type="EMBL" id="JAIGNO010000015">
    <property type="protein sequence ID" value="MBX7483898.1"/>
    <property type="molecule type" value="Genomic_DNA"/>
</dbReference>
<gene>
    <name evidence="5" type="ORF">K3174_15310</name>
</gene>
<dbReference type="PANTHER" id="PTHR43436">
    <property type="entry name" value="ARAC-FAMILY TRANSCRIPTIONAL REGULATOR"/>
    <property type="match status" value="1"/>
</dbReference>
<keyword evidence="1" id="KW-0805">Transcription regulation</keyword>
<feature type="compositionally biased region" description="Basic and acidic residues" evidence="3">
    <location>
        <begin position="281"/>
        <end position="296"/>
    </location>
</feature>
<evidence type="ECO:0000256" key="2">
    <source>
        <dbReference type="ARBA" id="ARBA00023163"/>
    </source>
</evidence>
<evidence type="ECO:0000259" key="4">
    <source>
        <dbReference type="PROSITE" id="PS01124"/>
    </source>
</evidence>
<evidence type="ECO:0000256" key="1">
    <source>
        <dbReference type="ARBA" id="ARBA00023015"/>
    </source>
</evidence>
<protein>
    <submittedName>
        <fullName evidence="5">AraC family transcriptional regulator</fullName>
    </submittedName>
</protein>
<evidence type="ECO:0000256" key="3">
    <source>
        <dbReference type="SAM" id="MobiDB-lite"/>
    </source>
</evidence>
<organism evidence="5 6">
    <name type="scientific">Qipengyuania qiaonensis</name>
    <dbReference type="NCBI Taxonomy" id="2867240"/>
    <lineage>
        <taxon>Bacteria</taxon>
        <taxon>Pseudomonadati</taxon>
        <taxon>Pseudomonadota</taxon>
        <taxon>Alphaproteobacteria</taxon>
        <taxon>Sphingomonadales</taxon>
        <taxon>Erythrobacteraceae</taxon>
        <taxon>Qipengyuania</taxon>
    </lineage>
</organism>
<dbReference type="SUPFAM" id="SSF46689">
    <property type="entry name" value="Homeodomain-like"/>
    <property type="match status" value="2"/>
</dbReference>
<proteinExistence type="predicted"/>